<dbReference type="SUPFAM" id="SSF53335">
    <property type="entry name" value="S-adenosyl-L-methionine-dependent methyltransferases"/>
    <property type="match status" value="1"/>
</dbReference>
<dbReference type="PANTHER" id="PTHR43712">
    <property type="entry name" value="PUTATIVE (AFU_ORTHOLOGUE AFUA_4G14580)-RELATED"/>
    <property type="match status" value="1"/>
</dbReference>
<dbReference type="Gene3D" id="1.10.10.10">
    <property type="entry name" value="Winged helix-like DNA-binding domain superfamily/Winged helix DNA-binding domain"/>
    <property type="match status" value="1"/>
</dbReference>
<dbReference type="EMBL" id="KV425558">
    <property type="protein sequence ID" value="KZT28364.1"/>
    <property type="molecule type" value="Genomic_DNA"/>
</dbReference>
<dbReference type="InterPro" id="IPR029063">
    <property type="entry name" value="SAM-dependent_MTases_sf"/>
</dbReference>
<keyword evidence="1 5" id="KW-0489">Methyltransferase</keyword>
<gene>
    <name evidence="5" type="ORF">NEOLEDRAFT_1129762</name>
</gene>
<evidence type="ECO:0000256" key="2">
    <source>
        <dbReference type="ARBA" id="ARBA00022679"/>
    </source>
</evidence>
<sequence>MSTELEGLQVILNDALNAIQAELTIARLPALSNCAQIQHPLDDLNYLPSPRLYEARRLAIAAMGQLKNLLQQPFEKVREHSLAIYDSACLEILLKTGVLDYLADPSRINGAVQVSDMRTALNLGSLQLEVILRHLCSMGLVHEPQEGAFALCRPALELREGSSGRAVVMVPGRAKVASALVDLASHSESERITPLTRTAFQHANNTDLSLFSFLSDRTYERQQWSASISAYGTACRAATVVDFPWQELDGRLFIDCGGGQGELALDLLKILPHSEFIVQDLPEVVSLTQAHIERRAPTETLCGRIRTEVHNFFSVQQYHRDDTVFVLRHILHNWSNDSAVTILKNIAAGAGTCSKVLIIEMVISPCSTANWVESDVPVTLNELRDAQAYRPLSPPQFIPSNFGAASHVSTAAGVNMNGYLNARERTLSEWIALVSNAGLTLKEVVPLRANESIIVCQVLGS</sequence>
<dbReference type="Pfam" id="PF00891">
    <property type="entry name" value="Methyltransf_2"/>
    <property type="match status" value="1"/>
</dbReference>
<keyword evidence="3" id="KW-0949">S-adenosyl-L-methionine</keyword>
<dbReference type="InterPro" id="IPR036390">
    <property type="entry name" value="WH_DNA-bd_sf"/>
</dbReference>
<accession>A0A165ULQ5</accession>
<proteinExistence type="predicted"/>
<reference evidence="5 6" key="1">
    <citation type="journal article" date="2016" name="Mol. Biol. Evol.">
        <title>Comparative Genomics of Early-Diverging Mushroom-Forming Fungi Provides Insights into the Origins of Lignocellulose Decay Capabilities.</title>
        <authorList>
            <person name="Nagy L.G."/>
            <person name="Riley R."/>
            <person name="Tritt A."/>
            <person name="Adam C."/>
            <person name="Daum C."/>
            <person name="Floudas D."/>
            <person name="Sun H."/>
            <person name="Yadav J.S."/>
            <person name="Pangilinan J."/>
            <person name="Larsson K.H."/>
            <person name="Matsuura K."/>
            <person name="Barry K."/>
            <person name="Labutti K."/>
            <person name="Kuo R."/>
            <person name="Ohm R.A."/>
            <person name="Bhattacharya S.S."/>
            <person name="Shirouzu T."/>
            <person name="Yoshinaga Y."/>
            <person name="Martin F.M."/>
            <person name="Grigoriev I.V."/>
            <person name="Hibbett D.S."/>
        </authorList>
    </citation>
    <scope>NUCLEOTIDE SEQUENCE [LARGE SCALE GENOMIC DNA]</scope>
    <source>
        <strain evidence="5 6">HHB14362 ss-1</strain>
    </source>
</reference>
<dbReference type="InterPro" id="IPR016461">
    <property type="entry name" value="COMT-like"/>
</dbReference>
<evidence type="ECO:0000256" key="1">
    <source>
        <dbReference type="ARBA" id="ARBA00022603"/>
    </source>
</evidence>
<name>A0A165ULQ5_9AGAM</name>
<evidence type="ECO:0000313" key="5">
    <source>
        <dbReference type="EMBL" id="KZT28364.1"/>
    </source>
</evidence>
<dbReference type="InterPro" id="IPR001077">
    <property type="entry name" value="COMT_C"/>
</dbReference>
<dbReference type="Proteomes" id="UP000076761">
    <property type="component" value="Unassembled WGS sequence"/>
</dbReference>
<evidence type="ECO:0000313" key="6">
    <source>
        <dbReference type="Proteomes" id="UP000076761"/>
    </source>
</evidence>
<dbReference type="PROSITE" id="PS51683">
    <property type="entry name" value="SAM_OMT_II"/>
    <property type="match status" value="1"/>
</dbReference>
<dbReference type="InterPro" id="IPR036388">
    <property type="entry name" value="WH-like_DNA-bd_sf"/>
</dbReference>
<dbReference type="OrthoDB" id="1606438at2759"/>
<evidence type="ECO:0000256" key="3">
    <source>
        <dbReference type="ARBA" id="ARBA00022691"/>
    </source>
</evidence>
<protein>
    <submittedName>
        <fullName evidence="5">S-adenosyl-L-methionine-dependent methyltransferase</fullName>
    </submittedName>
</protein>
<dbReference type="GO" id="GO:0032259">
    <property type="term" value="P:methylation"/>
    <property type="evidence" value="ECO:0007669"/>
    <property type="project" value="UniProtKB-KW"/>
</dbReference>
<dbReference type="PANTHER" id="PTHR43712:SF2">
    <property type="entry name" value="O-METHYLTRANSFERASE CICE"/>
    <property type="match status" value="1"/>
</dbReference>
<dbReference type="Gene3D" id="3.40.50.150">
    <property type="entry name" value="Vaccinia Virus protein VP39"/>
    <property type="match status" value="1"/>
</dbReference>
<dbReference type="SUPFAM" id="SSF46785">
    <property type="entry name" value="Winged helix' DNA-binding domain"/>
    <property type="match status" value="1"/>
</dbReference>
<evidence type="ECO:0000259" key="4">
    <source>
        <dbReference type="Pfam" id="PF00891"/>
    </source>
</evidence>
<dbReference type="InParanoid" id="A0A165ULQ5"/>
<feature type="domain" description="O-methyltransferase C-terminal" evidence="4">
    <location>
        <begin position="208"/>
        <end position="364"/>
    </location>
</feature>
<keyword evidence="2 5" id="KW-0808">Transferase</keyword>
<keyword evidence="6" id="KW-1185">Reference proteome</keyword>
<dbReference type="GO" id="GO:0008171">
    <property type="term" value="F:O-methyltransferase activity"/>
    <property type="evidence" value="ECO:0007669"/>
    <property type="project" value="InterPro"/>
</dbReference>
<organism evidence="5 6">
    <name type="scientific">Neolentinus lepideus HHB14362 ss-1</name>
    <dbReference type="NCBI Taxonomy" id="1314782"/>
    <lineage>
        <taxon>Eukaryota</taxon>
        <taxon>Fungi</taxon>
        <taxon>Dikarya</taxon>
        <taxon>Basidiomycota</taxon>
        <taxon>Agaricomycotina</taxon>
        <taxon>Agaricomycetes</taxon>
        <taxon>Gloeophyllales</taxon>
        <taxon>Gloeophyllaceae</taxon>
        <taxon>Neolentinus</taxon>
    </lineage>
</organism>
<dbReference type="AlphaFoldDB" id="A0A165ULQ5"/>